<sequence length="213" mass="24267">MAAPQPQPNANQNFANVPAGDTPQPQVNDKLRLPGWEAAYPQQPIHWLQNQKWLNANYILVTGYLIRQEGNITREKPIPVFIDSVVYNPHCAFLVNTPNLYATDYVGLNRYNGINGTEYLELSDLRPKHYDLQYAQVPINIPGSPNSYFIVIHPLNRTINVDRFVMFNSEFMKTSVETVLNTVTWGNASKLIEAWKSAGNRPLSRFNANQFPH</sequence>
<name>A0A1B9FWZ8_9TREE</name>
<dbReference type="EMBL" id="KI894024">
    <property type="protein sequence ID" value="OCF23297.1"/>
    <property type="molecule type" value="Genomic_DNA"/>
</dbReference>
<dbReference type="AlphaFoldDB" id="A0A1B9FWZ8"/>
<dbReference type="GeneID" id="30212050"/>
<dbReference type="RefSeq" id="XP_019044367.1">
    <property type="nucleotide sequence ID" value="XM_019194244.1"/>
</dbReference>
<dbReference type="KEGG" id="kbi:30212050"/>
<dbReference type="OrthoDB" id="2561416at2759"/>
<dbReference type="Proteomes" id="UP000092730">
    <property type="component" value="Chromosome 7"/>
</dbReference>
<evidence type="ECO:0000313" key="3">
    <source>
        <dbReference type="EMBL" id="WVW85946.1"/>
    </source>
</evidence>
<accession>A0A1B9FWZ8</accession>
<dbReference type="EMBL" id="CP144547">
    <property type="protein sequence ID" value="WVW85946.1"/>
    <property type="molecule type" value="Genomic_DNA"/>
</dbReference>
<proteinExistence type="predicted"/>
<reference evidence="3" key="4">
    <citation type="submission" date="2024-02" db="EMBL/GenBank/DDBJ databases">
        <title>Comparative genomics of Cryptococcus and Kwoniella reveals pathogenesis evolution and contrasting modes of karyotype evolution via chromosome fusion or intercentromeric recombination.</title>
        <authorList>
            <person name="Coelho M.A."/>
            <person name="David-Palma M."/>
            <person name="Shea T."/>
            <person name="Bowers K."/>
            <person name="McGinley-Smith S."/>
            <person name="Mohammad A.W."/>
            <person name="Gnirke A."/>
            <person name="Yurkov A.M."/>
            <person name="Nowrousian M."/>
            <person name="Sun S."/>
            <person name="Cuomo C.A."/>
            <person name="Heitman J."/>
        </authorList>
    </citation>
    <scope>NUCLEOTIDE SEQUENCE</scope>
    <source>
        <strain evidence="3">CBS 10118</strain>
    </source>
</reference>
<evidence type="ECO:0000313" key="4">
    <source>
        <dbReference type="Proteomes" id="UP000092730"/>
    </source>
</evidence>
<keyword evidence="4" id="KW-1185">Reference proteome</keyword>
<reference evidence="3" key="2">
    <citation type="submission" date="2013-07" db="EMBL/GenBank/DDBJ databases">
        <authorList>
            <consortium name="The Broad Institute Genome Sequencing Platform"/>
            <person name="Cuomo C."/>
            <person name="Litvintseva A."/>
            <person name="Chen Y."/>
            <person name="Heitman J."/>
            <person name="Sun S."/>
            <person name="Springer D."/>
            <person name="Dromer F."/>
            <person name="Young S.K."/>
            <person name="Zeng Q."/>
            <person name="Gargeya S."/>
            <person name="Fitzgerald M."/>
            <person name="Abouelleil A."/>
            <person name="Alvarado L."/>
            <person name="Berlin A.M."/>
            <person name="Chapman S.B."/>
            <person name="Dewar J."/>
            <person name="Goldberg J."/>
            <person name="Griggs A."/>
            <person name="Gujja S."/>
            <person name="Hansen M."/>
            <person name="Howarth C."/>
            <person name="Imamovic A."/>
            <person name="Larimer J."/>
            <person name="McCowan C."/>
            <person name="Murphy C."/>
            <person name="Pearson M."/>
            <person name="Priest M."/>
            <person name="Roberts A."/>
            <person name="Saif S."/>
            <person name="Shea T."/>
            <person name="Sykes S."/>
            <person name="Wortman J."/>
            <person name="Nusbaum C."/>
            <person name="Birren B."/>
        </authorList>
    </citation>
    <scope>NUCLEOTIDE SEQUENCE</scope>
    <source>
        <strain evidence="3">CBS 10118</strain>
    </source>
</reference>
<protein>
    <submittedName>
        <fullName evidence="2">Uncharacterized protein</fullName>
    </submittedName>
</protein>
<evidence type="ECO:0000256" key="1">
    <source>
        <dbReference type="SAM" id="MobiDB-lite"/>
    </source>
</evidence>
<reference evidence="2" key="3">
    <citation type="submission" date="2014-01" db="EMBL/GenBank/DDBJ databases">
        <title>Evolution of pathogenesis and genome organization in the Tremellales.</title>
        <authorList>
            <person name="Cuomo C."/>
            <person name="Litvintseva A."/>
            <person name="Heitman J."/>
            <person name="Chen Y."/>
            <person name="Sun S."/>
            <person name="Springer D."/>
            <person name="Dromer F."/>
            <person name="Young S."/>
            <person name="Zeng Q."/>
            <person name="Chapman S."/>
            <person name="Gujja S."/>
            <person name="Saif S."/>
            <person name="Birren B."/>
        </authorList>
    </citation>
    <scope>NUCLEOTIDE SEQUENCE</scope>
    <source>
        <strain evidence="2">CBS 10118</strain>
    </source>
</reference>
<evidence type="ECO:0000313" key="2">
    <source>
        <dbReference type="EMBL" id="OCF23297.1"/>
    </source>
</evidence>
<reference evidence="2" key="1">
    <citation type="submission" date="2013-07" db="EMBL/GenBank/DDBJ databases">
        <title>The Genome Sequence of Cryptococcus bestiolae CBS10118.</title>
        <authorList>
            <consortium name="The Broad Institute Genome Sequencing Platform"/>
            <person name="Cuomo C."/>
            <person name="Litvintseva A."/>
            <person name="Chen Y."/>
            <person name="Heitman J."/>
            <person name="Sun S."/>
            <person name="Springer D."/>
            <person name="Dromer F."/>
            <person name="Young S.K."/>
            <person name="Zeng Q."/>
            <person name="Gargeya S."/>
            <person name="Fitzgerald M."/>
            <person name="Abouelleil A."/>
            <person name="Alvarado L."/>
            <person name="Berlin A.M."/>
            <person name="Chapman S.B."/>
            <person name="Dewar J."/>
            <person name="Goldberg J."/>
            <person name="Griggs A."/>
            <person name="Gujja S."/>
            <person name="Hansen M."/>
            <person name="Howarth C."/>
            <person name="Imamovic A."/>
            <person name="Larimer J."/>
            <person name="McCowan C."/>
            <person name="Murphy C."/>
            <person name="Pearson M."/>
            <person name="Priest M."/>
            <person name="Roberts A."/>
            <person name="Saif S."/>
            <person name="Shea T."/>
            <person name="Sykes S."/>
            <person name="Wortman J."/>
            <person name="Nusbaum C."/>
            <person name="Birren B."/>
        </authorList>
    </citation>
    <scope>NUCLEOTIDE SEQUENCE [LARGE SCALE GENOMIC DNA]</scope>
    <source>
        <strain evidence="2">CBS 10118</strain>
    </source>
</reference>
<gene>
    <name evidence="2" type="ORF">I302_07651</name>
    <name evidence="3" type="ORF">I302_107984</name>
</gene>
<organism evidence="2">
    <name type="scientific">Kwoniella bestiolae CBS 10118</name>
    <dbReference type="NCBI Taxonomy" id="1296100"/>
    <lineage>
        <taxon>Eukaryota</taxon>
        <taxon>Fungi</taxon>
        <taxon>Dikarya</taxon>
        <taxon>Basidiomycota</taxon>
        <taxon>Agaricomycotina</taxon>
        <taxon>Tremellomycetes</taxon>
        <taxon>Tremellales</taxon>
        <taxon>Cryptococcaceae</taxon>
        <taxon>Kwoniella</taxon>
    </lineage>
</organism>
<dbReference type="VEuPathDB" id="FungiDB:I302_07651"/>
<feature type="region of interest" description="Disordered" evidence="1">
    <location>
        <begin position="1"/>
        <end position="28"/>
    </location>
</feature>
<feature type="compositionally biased region" description="Low complexity" evidence="1">
    <location>
        <begin position="1"/>
        <end position="19"/>
    </location>
</feature>